<protein>
    <submittedName>
        <fullName evidence="4">Cation-translocating P-type ATPase</fullName>
    </submittedName>
</protein>
<dbReference type="SUPFAM" id="SSF56784">
    <property type="entry name" value="HAD-like"/>
    <property type="match status" value="1"/>
</dbReference>
<dbReference type="AlphaFoldDB" id="A0A183D6H6"/>
<dbReference type="InterPro" id="IPR023299">
    <property type="entry name" value="ATPase_P-typ_cyto_dom_N"/>
</dbReference>
<dbReference type="WBParaSite" id="GPUH_0000432401-mRNA-1">
    <property type="protein sequence ID" value="GPUH_0000432401-mRNA-1"/>
    <property type="gene ID" value="GPUH_0000432401"/>
</dbReference>
<name>A0A183D6H6_9BILA</name>
<dbReference type="Proteomes" id="UP000271098">
    <property type="component" value="Unassembled WGS sequence"/>
</dbReference>
<evidence type="ECO:0000313" key="3">
    <source>
        <dbReference type="Proteomes" id="UP000271098"/>
    </source>
</evidence>
<evidence type="ECO:0000313" key="4">
    <source>
        <dbReference type="WBParaSite" id="GPUH_0000432401-mRNA-1"/>
    </source>
</evidence>
<dbReference type="InterPro" id="IPR023214">
    <property type="entry name" value="HAD_sf"/>
</dbReference>
<dbReference type="PRINTS" id="PR00119">
    <property type="entry name" value="CATATPASE"/>
</dbReference>
<keyword evidence="1" id="KW-0460">Magnesium</keyword>
<dbReference type="OrthoDB" id="3352408at2759"/>
<dbReference type="PANTHER" id="PTHR24093:SF506">
    <property type="entry name" value="CATION-TRANSPORTING ATPASE PMA1"/>
    <property type="match status" value="1"/>
</dbReference>
<keyword evidence="3" id="KW-1185">Reference proteome</keyword>
<dbReference type="GO" id="GO:0005886">
    <property type="term" value="C:plasma membrane"/>
    <property type="evidence" value="ECO:0007669"/>
    <property type="project" value="TreeGrafter"/>
</dbReference>
<proteinExistence type="predicted"/>
<evidence type="ECO:0000313" key="2">
    <source>
        <dbReference type="EMBL" id="VDK44062.1"/>
    </source>
</evidence>
<dbReference type="InterPro" id="IPR036412">
    <property type="entry name" value="HAD-like_sf"/>
</dbReference>
<sequence>MAVECENVKNAGRRELFVKGALDRVLEMCVGYLRDGLNPVALDEAAKDRFIETSRKLGLRGLRVIALACGHDERELYYAGMVAIVDPPRPGVAESVEIVQSAGVKVKMVTGDALETACSIERP</sequence>
<dbReference type="Gene3D" id="3.40.50.1000">
    <property type="entry name" value="HAD superfamily/HAD-like"/>
    <property type="match status" value="1"/>
</dbReference>
<dbReference type="PANTHER" id="PTHR24093">
    <property type="entry name" value="CATION TRANSPORTING ATPASE"/>
    <property type="match status" value="1"/>
</dbReference>
<dbReference type="Gene3D" id="3.40.1110.10">
    <property type="entry name" value="Calcium-transporting ATPase, cytoplasmic domain N"/>
    <property type="match status" value="1"/>
</dbReference>
<reference evidence="4" key="1">
    <citation type="submission" date="2016-06" db="UniProtKB">
        <authorList>
            <consortium name="WormBaseParasite"/>
        </authorList>
    </citation>
    <scope>IDENTIFICATION</scope>
</reference>
<gene>
    <name evidence="2" type="ORF">GPUH_LOCUS4315</name>
</gene>
<accession>A0A183D6H6</accession>
<dbReference type="GO" id="GO:0005388">
    <property type="term" value="F:P-type calcium transporter activity"/>
    <property type="evidence" value="ECO:0007669"/>
    <property type="project" value="TreeGrafter"/>
</dbReference>
<dbReference type="Pfam" id="PF13246">
    <property type="entry name" value="Cation_ATPase"/>
    <property type="match status" value="1"/>
</dbReference>
<evidence type="ECO:0000256" key="1">
    <source>
        <dbReference type="ARBA" id="ARBA00022842"/>
    </source>
</evidence>
<dbReference type="GO" id="GO:0000166">
    <property type="term" value="F:nucleotide binding"/>
    <property type="evidence" value="ECO:0007669"/>
    <property type="project" value="InterPro"/>
</dbReference>
<dbReference type="SUPFAM" id="SSF81660">
    <property type="entry name" value="Metal cation-transporting ATPase, ATP-binding domain N"/>
    <property type="match status" value="1"/>
</dbReference>
<reference evidence="2 3" key="2">
    <citation type="submission" date="2018-11" db="EMBL/GenBank/DDBJ databases">
        <authorList>
            <consortium name="Pathogen Informatics"/>
        </authorList>
    </citation>
    <scope>NUCLEOTIDE SEQUENCE [LARGE SCALE GENOMIC DNA]</scope>
</reference>
<organism evidence="4">
    <name type="scientific">Gongylonema pulchrum</name>
    <dbReference type="NCBI Taxonomy" id="637853"/>
    <lineage>
        <taxon>Eukaryota</taxon>
        <taxon>Metazoa</taxon>
        <taxon>Ecdysozoa</taxon>
        <taxon>Nematoda</taxon>
        <taxon>Chromadorea</taxon>
        <taxon>Rhabditida</taxon>
        <taxon>Spirurina</taxon>
        <taxon>Spiruromorpha</taxon>
        <taxon>Spiruroidea</taxon>
        <taxon>Gongylonematidae</taxon>
        <taxon>Gongylonema</taxon>
    </lineage>
</organism>
<dbReference type="EMBL" id="UYRT01008032">
    <property type="protein sequence ID" value="VDK44062.1"/>
    <property type="molecule type" value="Genomic_DNA"/>
</dbReference>